<dbReference type="RefSeq" id="WP_394845889.1">
    <property type="nucleotide sequence ID" value="NZ_CP089982.1"/>
</dbReference>
<proteinExistence type="predicted"/>
<dbReference type="EMBL" id="CP089982">
    <property type="protein sequence ID" value="WXA95282.1"/>
    <property type="molecule type" value="Genomic_DNA"/>
</dbReference>
<dbReference type="InterPro" id="IPR001279">
    <property type="entry name" value="Metallo-B-lactamas"/>
</dbReference>
<dbReference type="InterPro" id="IPR036866">
    <property type="entry name" value="RibonucZ/Hydroxyglut_hydro"/>
</dbReference>
<reference evidence="3 4" key="1">
    <citation type="submission" date="2021-12" db="EMBL/GenBank/DDBJ databases">
        <title>Discovery of the Pendulisporaceae a myxobacterial family with distinct sporulation behavior and unique specialized metabolism.</title>
        <authorList>
            <person name="Garcia R."/>
            <person name="Popoff A."/>
            <person name="Bader C.D."/>
            <person name="Loehr J."/>
            <person name="Walesch S."/>
            <person name="Walt C."/>
            <person name="Boldt J."/>
            <person name="Bunk B."/>
            <person name="Haeckl F.J.F.P.J."/>
            <person name="Gunesch A.P."/>
            <person name="Birkelbach J."/>
            <person name="Nuebel U."/>
            <person name="Pietschmann T."/>
            <person name="Bach T."/>
            <person name="Mueller R."/>
        </authorList>
    </citation>
    <scope>NUCLEOTIDE SEQUENCE [LARGE SCALE GENOMIC DNA]</scope>
    <source>
        <strain evidence="3 4">MSr12523</strain>
    </source>
</reference>
<keyword evidence="1" id="KW-0732">Signal</keyword>
<sequence>MRRHLLRLAPLVPCFAACFALGGCFASRAIGRNLTASHEPRKVEHKIHEPRRADARLAVLWVGHATVLVQMDDAFILTDPVFTNSVGEVSPRLVEPGLDARDLPPLAAVVISHMHFDHLSYDSLDMIQHKTKIALLPPGARAIVPRYAFETRELDRWESYDAGGVRITAVPVRHVGGRWGIDQAWRPRAFTGYVFEYHGLSVYFGGDTAFDRAHFEATRARFPNLSLALLPICPTAPRDFMRRTHMDSIEALDAFTLLGAARMVPIHFDTFINSDDAPGDCPRFLRHHMRERGLDDDRVSILDIGEQRVFLTK</sequence>
<dbReference type="PROSITE" id="PS51257">
    <property type="entry name" value="PROKAR_LIPOPROTEIN"/>
    <property type="match status" value="1"/>
</dbReference>
<gene>
    <name evidence="3" type="ORF">LZC95_00310</name>
</gene>
<evidence type="ECO:0000313" key="4">
    <source>
        <dbReference type="Proteomes" id="UP001379533"/>
    </source>
</evidence>
<dbReference type="SUPFAM" id="SSF56281">
    <property type="entry name" value="Metallo-hydrolase/oxidoreductase"/>
    <property type="match status" value="1"/>
</dbReference>
<dbReference type="PANTHER" id="PTHR15032:SF4">
    <property type="entry name" value="N-ACYL-PHOSPHATIDYLETHANOLAMINE-HYDROLYZING PHOSPHOLIPASE D"/>
    <property type="match status" value="1"/>
</dbReference>
<evidence type="ECO:0000313" key="3">
    <source>
        <dbReference type="EMBL" id="WXA95282.1"/>
    </source>
</evidence>
<dbReference type="InterPro" id="IPR024884">
    <property type="entry name" value="NAPE-PLD"/>
</dbReference>
<dbReference type="Pfam" id="PF12706">
    <property type="entry name" value="Lactamase_B_2"/>
    <property type="match status" value="1"/>
</dbReference>
<feature type="chain" id="PRO_5047078581" evidence="1">
    <location>
        <begin position="23"/>
        <end position="313"/>
    </location>
</feature>
<dbReference type="PANTHER" id="PTHR15032">
    <property type="entry name" value="N-ACYL-PHOSPHATIDYLETHANOLAMINE-HYDROLYZING PHOSPHOLIPASE D"/>
    <property type="match status" value="1"/>
</dbReference>
<feature type="signal peptide" evidence="1">
    <location>
        <begin position="1"/>
        <end position="22"/>
    </location>
</feature>
<protein>
    <submittedName>
        <fullName evidence="3">MBL fold metallo-hydrolase</fullName>
    </submittedName>
</protein>
<dbReference type="PIRSF" id="PIRSF038896">
    <property type="entry name" value="NAPE-PLD"/>
    <property type="match status" value="1"/>
</dbReference>
<accession>A0ABZ2K9B3</accession>
<organism evidence="3 4">
    <name type="scientific">Pendulispora brunnea</name>
    <dbReference type="NCBI Taxonomy" id="2905690"/>
    <lineage>
        <taxon>Bacteria</taxon>
        <taxon>Pseudomonadati</taxon>
        <taxon>Myxococcota</taxon>
        <taxon>Myxococcia</taxon>
        <taxon>Myxococcales</taxon>
        <taxon>Sorangiineae</taxon>
        <taxon>Pendulisporaceae</taxon>
        <taxon>Pendulispora</taxon>
    </lineage>
</organism>
<keyword evidence="4" id="KW-1185">Reference proteome</keyword>
<evidence type="ECO:0000259" key="2">
    <source>
        <dbReference type="Pfam" id="PF12706"/>
    </source>
</evidence>
<name>A0ABZ2K9B3_9BACT</name>
<dbReference type="Gene3D" id="3.60.15.10">
    <property type="entry name" value="Ribonuclease Z/Hydroxyacylglutathione hydrolase-like"/>
    <property type="match status" value="1"/>
</dbReference>
<dbReference type="Proteomes" id="UP001379533">
    <property type="component" value="Chromosome"/>
</dbReference>
<feature type="domain" description="Metallo-beta-lactamase" evidence="2">
    <location>
        <begin position="76"/>
        <end position="268"/>
    </location>
</feature>
<evidence type="ECO:0000256" key="1">
    <source>
        <dbReference type="SAM" id="SignalP"/>
    </source>
</evidence>